<reference evidence="1 2" key="1">
    <citation type="submission" date="2015-11" db="EMBL/GenBank/DDBJ databases">
        <title>Description and complete genome sequence of a novel strain predominating in hypersaline microbial mats and representing a new family of the Bacteriodetes phylum.</title>
        <authorList>
            <person name="Spring S."/>
            <person name="Bunk B."/>
            <person name="Sproer C."/>
            <person name="Klenk H.-P."/>
        </authorList>
    </citation>
    <scope>NUCLEOTIDE SEQUENCE [LARGE SCALE GENOMIC DNA]</scope>
    <source>
        <strain evidence="1 2">L21-Spi-D4</strain>
    </source>
</reference>
<accession>A0A0S2I2D9</accession>
<organism evidence="1 2">
    <name type="scientific">Salinivirga cyanobacteriivorans</name>
    <dbReference type="NCBI Taxonomy" id="1307839"/>
    <lineage>
        <taxon>Bacteria</taxon>
        <taxon>Pseudomonadati</taxon>
        <taxon>Bacteroidota</taxon>
        <taxon>Bacteroidia</taxon>
        <taxon>Bacteroidales</taxon>
        <taxon>Salinivirgaceae</taxon>
        <taxon>Salinivirga</taxon>
    </lineage>
</organism>
<proteinExistence type="predicted"/>
<name>A0A0S2I2D9_9BACT</name>
<dbReference type="STRING" id="1307839.L21SP5_02975"/>
<evidence type="ECO:0000313" key="2">
    <source>
        <dbReference type="Proteomes" id="UP000064893"/>
    </source>
</evidence>
<dbReference type="Proteomes" id="UP000064893">
    <property type="component" value="Chromosome"/>
</dbReference>
<sequence>MKKYKVTLTESEIEILEEITRKGKRSAMIIRNAYILLNSNQGSNGKSQKDEDIASFLNITVRTVENIREKFVLDGFETALYGKSSPREYKAKVDGDVEAHLIALSCSEPPKGRVRWSLRLLSDKMVELQYIDKISHETVRTVLKKRIKTVESKGLANITTQQ</sequence>
<dbReference type="Pfam" id="PF13565">
    <property type="entry name" value="HTH_32"/>
    <property type="match status" value="1"/>
</dbReference>
<evidence type="ECO:0008006" key="3">
    <source>
        <dbReference type="Google" id="ProtNLM"/>
    </source>
</evidence>
<evidence type="ECO:0000313" key="1">
    <source>
        <dbReference type="EMBL" id="ALO16595.1"/>
    </source>
</evidence>
<dbReference type="EMBL" id="CP013118">
    <property type="protein sequence ID" value="ALO16595.1"/>
    <property type="molecule type" value="Genomic_DNA"/>
</dbReference>
<dbReference type="InterPro" id="IPR009057">
    <property type="entry name" value="Homeodomain-like_sf"/>
</dbReference>
<dbReference type="AlphaFoldDB" id="A0A0S2I2D9"/>
<keyword evidence="2" id="KW-1185">Reference proteome</keyword>
<dbReference type="SUPFAM" id="SSF46689">
    <property type="entry name" value="Homeodomain-like"/>
    <property type="match status" value="1"/>
</dbReference>
<gene>
    <name evidence="1" type="ORF">L21SP5_02975</name>
</gene>
<protein>
    <recommendedName>
        <fullName evidence="3">Transposase</fullName>
    </recommendedName>
</protein>
<dbReference type="KEGG" id="blq:L21SP5_02975"/>